<dbReference type="InterPro" id="IPR003781">
    <property type="entry name" value="CoA-bd"/>
</dbReference>
<comment type="catalytic activity">
    <reaction evidence="1">
        <text>meso-2,6-diaminopimelate + NADP(+) + H2O = (S)-2-amino-6-oxoheptanedioate + NH4(+) + NADPH + H(+)</text>
        <dbReference type="Rhea" id="RHEA:13561"/>
        <dbReference type="ChEBI" id="CHEBI:15377"/>
        <dbReference type="ChEBI" id="CHEBI:15378"/>
        <dbReference type="ChEBI" id="CHEBI:28938"/>
        <dbReference type="ChEBI" id="CHEBI:57783"/>
        <dbReference type="ChEBI" id="CHEBI:57791"/>
        <dbReference type="ChEBI" id="CHEBI:58349"/>
        <dbReference type="ChEBI" id="CHEBI:58556"/>
        <dbReference type="EC" id="1.4.1.16"/>
    </reaction>
</comment>
<dbReference type="UniPathway" id="UPA00034">
    <property type="reaction ID" value="UER00026"/>
</dbReference>
<dbReference type="EMBL" id="LGCM01000033">
    <property type="protein sequence ID" value="KPL82987.1"/>
    <property type="molecule type" value="Genomic_DNA"/>
</dbReference>
<evidence type="ECO:0000313" key="5">
    <source>
        <dbReference type="Proteomes" id="UP000050501"/>
    </source>
</evidence>
<dbReference type="Gene3D" id="3.30.360.10">
    <property type="entry name" value="Dihydrodipicolinate Reductase, domain 2"/>
    <property type="match status" value="1"/>
</dbReference>
<dbReference type="InterPro" id="IPR036291">
    <property type="entry name" value="NAD(P)-bd_dom_sf"/>
</dbReference>
<gene>
    <name evidence="4" type="ORF">ADN01_08750</name>
</gene>
<name>A0A0P6Y1X3_9CHLR</name>
<reference evidence="4 5" key="1">
    <citation type="submission" date="2015-07" db="EMBL/GenBank/DDBJ databases">
        <title>Genome sequence of Levilinea saccharolytica DSM 16555.</title>
        <authorList>
            <person name="Hemp J."/>
            <person name="Ward L.M."/>
            <person name="Pace L.A."/>
            <person name="Fischer W.W."/>
        </authorList>
    </citation>
    <scope>NUCLEOTIDE SEQUENCE [LARGE SCALE GENOMIC DNA]</scope>
    <source>
        <strain evidence="4 5">KIBI-1</strain>
    </source>
</reference>
<organism evidence="4 5">
    <name type="scientific">Levilinea saccharolytica</name>
    <dbReference type="NCBI Taxonomy" id="229921"/>
    <lineage>
        <taxon>Bacteria</taxon>
        <taxon>Bacillati</taxon>
        <taxon>Chloroflexota</taxon>
        <taxon>Anaerolineae</taxon>
        <taxon>Anaerolineales</taxon>
        <taxon>Anaerolineaceae</taxon>
        <taxon>Levilinea</taxon>
    </lineage>
</organism>
<keyword evidence="1 2" id="KW-0521">NADP</keyword>
<feature type="domain" description="CoA-binding" evidence="3">
    <location>
        <begin position="40"/>
        <end position="82"/>
    </location>
</feature>
<dbReference type="InterPro" id="IPR010190">
    <property type="entry name" value="Diaminopimelate_DH_Ddh"/>
</dbReference>
<feature type="binding site" evidence="2">
    <location>
        <position position="176"/>
    </location>
    <ligand>
        <name>substrate</name>
    </ligand>
</feature>
<dbReference type="GO" id="GO:0000166">
    <property type="term" value="F:nucleotide binding"/>
    <property type="evidence" value="ECO:0007669"/>
    <property type="project" value="UniProtKB-KW"/>
</dbReference>
<comment type="similarity">
    <text evidence="1">Belongs to the diaminopimelate dehydrogenase family.</text>
</comment>
<comment type="pathway">
    <text evidence="1">Amino-acid biosynthesis; L-lysine biosynthesis via DAP pathway; DL-2,6-diaminopimelate from (S)-tetrahydrodipicolinate: step 1/1.</text>
</comment>
<feature type="binding site" evidence="2">
    <location>
        <position position="166"/>
    </location>
    <ligand>
        <name>substrate</name>
    </ligand>
</feature>
<keyword evidence="1" id="KW-0560">Oxidoreductase</keyword>
<comment type="caution">
    <text evidence="4">The sequence shown here is derived from an EMBL/GenBank/DDBJ whole genome shotgun (WGS) entry which is preliminary data.</text>
</comment>
<dbReference type="AlphaFoldDB" id="A0A0P6Y1X3"/>
<dbReference type="Pfam" id="PF02629">
    <property type="entry name" value="CoA_binding"/>
    <property type="match status" value="1"/>
</dbReference>
<feature type="binding site" evidence="2">
    <location>
        <begin position="114"/>
        <end position="118"/>
    </location>
    <ligand>
        <name>NADP(+)</name>
        <dbReference type="ChEBI" id="CHEBI:58349"/>
    </ligand>
</feature>
<comment type="subunit">
    <text evidence="1">Homodimer.</text>
</comment>
<evidence type="ECO:0000313" key="4">
    <source>
        <dbReference type="EMBL" id="KPL82987.1"/>
    </source>
</evidence>
<dbReference type="Gene3D" id="3.40.50.720">
    <property type="entry name" value="NAD(P)-binding Rossmann-like Domain"/>
    <property type="match status" value="1"/>
</dbReference>
<keyword evidence="1" id="KW-0457">Lysine biosynthesis</keyword>
<keyword evidence="5" id="KW-1185">Reference proteome</keyword>
<comment type="function">
    <text evidence="1">Catalyzes the reversible NADPH-dependent reductive amination of L-2-amino-6-oxopimelate, the acyclic form of L-tetrahydrodipicolinate, to generate the meso compound, D,L-2,6-diaminopimelate.</text>
</comment>
<dbReference type="SUPFAM" id="SSF51735">
    <property type="entry name" value="NAD(P)-binding Rossmann-fold domains"/>
    <property type="match status" value="1"/>
</dbReference>
<dbReference type="GO" id="GO:0009089">
    <property type="term" value="P:lysine biosynthetic process via diaminopimelate"/>
    <property type="evidence" value="ECO:0007669"/>
    <property type="project" value="UniProtKB-UniRule"/>
</dbReference>
<proteinExistence type="inferred from homology"/>
<protein>
    <recommendedName>
        <fullName evidence="1">Meso-diaminopimelate D-dehydrogenase</fullName>
        <shortName evidence="1">DAPDH</shortName>
        <shortName evidence="1">Meso-DAP dehydrogenase</shortName>
        <ecNumber evidence="1">1.4.1.16</ecNumber>
    </recommendedName>
</protein>
<dbReference type="GO" id="GO:0047850">
    <property type="term" value="F:diaminopimelate dehydrogenase activity"/>
    <property type="evidence" value="ECO:0007669"/>
    <property type="project" value="UniProtKB-UniRule"/>
</dbReference>
<feature type="binding site" evidence="2">
    <location>
        <position position="248"/>
    </location>
    <ligand>
        <name>substrate</name>
    </ligand>
</feature>
<dbReference type="GO" id="GO:0019877">
    <property type="term" value="P:diaminopimelate biosynthetic process"/>
    <property type="evidence" value="ECO:0007669"/>
    <property type="project" value="UniProtKB-UniRule"/>
</dbReference>
<dbReference type="STRING" id="229921.ADN01_08750"/>
<dbReference type="Proteomes" id="UP000050501">
    <property type="component" value="Unassembled WGS sequence"/>
</dbReference>
<evidence type="ECO:0000256" key="1">
    <source>
        <dbReference type="PIRNR" id="PIRNR025648"/>
    </source>
</evidence>
<evidence type="ECO:0000256" key="2">
    <source>
        <dbReference type="PIRSR" id="PIRSR025648-1"/>
    </source>
</evidence>
<dbReference type="PIRSF" id="PIRSF025648">
    <property type="entry name" value="DDH"/>
    <property type="match status" value="1"/>
</dbReference>
<evidence type="ECO:0000259" key="3">
    <source>
        <dbReference type="Pfam" id="PF02629"/>
    </source>
</evidence>
<dbReference type="EC" id="1.4.1.16" evidence="1"/>
<dbReference type="PATRIC" id="fig|229921.5.peg.1963"/>
<dbReference type="SUPFAM" id="SSF55347">
    <property type="entry name" value="Glyceraldehyde-3-phosphate dehydrogenase-like, C-terminal domain"/>
    <property type="match status" value="1"/>
</dbReference>
<keyword evidence="1" id="KW-0028">Amino-acid biosynthesis</keyword>
<feature type="binding site" evidence="2">
    <location>
        <position position="222"/>
    </location>
    <ligand>
        <name>substrate</name>
    </ligand>
</feature>
<sequence>MGCGHVGQYSARATQLAPDMELTGIIEMGCRLDEIRCMFSGIPVVESVEELPEKPDVVILGVPSRTVIETAPKLLAAGIRTVDAFDMHGDPFLNLRETLGPIARENGSAAIMGAGVDPGVSTIIRSIFEMWAPTGLTYVTYGPGMSMGHTVAAKSYAGVRNALSITRPGDPGCHKRDLYLEIAPGFEFEEVKGRVLADPYFNHDDVRVFQVEDVNPLIDMGHAIQIHRKGGASGIDNQLLSFETTFHNPASTAQVMVSAARAVTRLQPGAYTMMEVPPLMYLLEGERLLKRLF</sequence>
<accession>A0A0P6Y1X3</accession>
<dbReference type="NCBIfam" id="TIGR01921">
    <property type="entry name" value="DAP-DH"/>
    <property type="match status" value="1"/>
</dbReference>
<keyword evidence="2" id="KW-0547">Nucleotide-binding</keyword>
<keyword evidence="1" id="KW-0220">Diaminopimelate biosynthesis</keyword>